<dbReference type="InterPro" id="IPR015500">
    <property type="entry name" value="Peptidase_S8_subtilisin-rel"/>
</dbReference>
<evidence type="ECO:0000256" key="13">
    <source>
        <dbReference type="SAM" id="SignalP"/>
    </source>
</evidence>
<dbReference type="GO" id="GO:0006508">
    <property type="term" value="P:proteolysis"/>
    <property type="evidence" value="ECO:0007669"/>
    <property type="project" value="UniProtKB-KW"/>
</dbReference>
<evidence type="ECO:0000256" key="1">
    <source>
        <dbReference type="ARBA" id="ARBA00004162"/>
    </source>
</evidence>
<dbReference type="PRINTS" id="PR00723">
    <property type="entry name" value="SUBTILISIN"/>
</dbReference>
<dbReference type="InterPro" id="IPR000209">
    <property type="entry name" value="Peptidase_S8/S53_dom"/>
</dbReference>
<evidence type="ECO:0000256" key="7">
    <source>
        <dbReference type="ARBA" id="ARBA00022825"/>
    </source>
</evidence>
<evidence type="ECO:0000259" key="14">
    <source>
        <dbReference type="Pfam" id="PF00082"/>
    </source>
</evidence>
<dbReference type="InterPro" id="IPR050131">
    <property type="entry name" value="Peptidase_S8_subtilisin-like"/>
</dbReference>
<evidence type="ECO:0000313" key="15">
    <source>
        <dbReference type="EMBL" id="WMX46789.1"/>
    </source>
</evidence>
<evidence type="ECO:0000313" key="16">
    <source>
        <dbReference type="Proteomes" id="UP001250858"/>
    </source>
</evidence>
<keyword evidence="3" id="KW-1003">Cell membrane</keyword>
<dbReference type="PANTHER" id="PTHR43806:SF11">
    <property type="entry name" value="CEREVISIN-RELATED"/>
    <property type="match status" value="1"/>
</dbReference>
<reference evidence="15 16" key="1">
    <citation type="submission" date="2023-09" db="EMBL/GenBank/DDBJ databases">
        <title>Complete genome of Streptomyces roseicoloratus T14.</title>
        <authorList>
            <person name="Bashizi T."/>
            <person name="Kim M.-J."/>
            <person name="Lee G."/>
            <person name="Tagele S.B."/>
            <person name="Shin J.-H."/>
        </authorList>
    </citation>
    <scope>NUCLEOTIDE SEQUENCE [LARGE SCALE GENOMIC DNA]</scope>
    <source>
        <strain evidence="15 16">T14</strain>
    </source>
</reference>
<dbReference type="GO" id="GO:0008233">
    <property type="term" value="F:peptidase activity"/>
    <property type="evidence" value="ECO:0007669"/>
    <property type="project" value="UniProtKB-KW"/>
</dbReference>
<dbReference type="InterPro" id="IPR023834">
    <property type="entry name" value="T7SS_pept_S8A_mycosin"/>
</dbReference>
<feature type="domain" description="Peptidase S8/S53" evidence="14">
    <location>
        <begin position="57"/>
        <end position="319"/>
    </location>
</feature>
<feature type="active site" description="Charge relay system" evidence="10">
    <location>
        <position position="270"/>
    </location>
</feature>
<dbReference type="Proteomes" id="UP001250858">
    <property type="component" value="Chromosome"/>
</dbReference>
<evidence type="ECO:0000256" key="2">
    <source>
        <dbReference type="ARBA" id="ARBA00011073"/>
    </source>
</evidence>
<feature type="compositionally biased region" description="Low complexity" evidence="11">
    <location>
        <begin position="352"/>
        <end position="377"/>
    </location>
</feature>
<keyword evidence="6 10" id="KW-0378">Hydrolase</keyword>
<feature type="transmembrane region" description="Helical" evidence="12">
    <location>
        <begin position="388"/>
        <end position="409"/>
    </location>
</feature>
<evidence type="ECO:0000256" key="12">
    <source>
        <dbReference type="SAM" id="Phobius"/>
    </source>
</evidence>
<dbReference type="Pfam" id="PF00082">
    <property type="entry name" value="Peptidase_S8"/>
    <property type="match status" value="1"/>
</dbReference>
<feature type="chain" id="PRO_5046684244" evidence="13">
    <location>
        <begin position="34"/>
        <end position="414"/>
    </location>
</feature>
<sequence>MRTSSGRAVRHGSLGAAAMALTLLGIGATPAHAESVRDMQWHLDAMQAEEMWKISKGEGVVVAVIDSGVDDTIPDLRGQVLPGKDYSHLSGDENHDIDDHGTGMAALIAATGARGSQKGSFGLAPKAKILPIRIPYNQERWQVKDRVNESFSQVMANAIRFAADSQAKVISISVGNSKSRIGPELEQAVRYALSKDKLVFAAVGNDGDRDNAAKYPSATPGVVGVAGLDEKAAWWAKSQTGPHVDLAAPAENIVSACSKGTQLCGGSGTSDATALASASAALIWAEHPDWTNNQVLRVMLNTAGKPQGGKERTDYIGYGAIRPRIALTDPGDPGPADVRPIPDLPAEPPVTAPASATPSAAPSTTDPAAASAPAARAAAEDEDGGSGLWIALGVAAALLLGAAVAVPVLRSRRG</sequence>
<dbReference type="InterPro" id="IPR036852">
    <property type="entry name" value="Peptidase_S8/S53_dom_sf"/>
</dbReference>
<dbReference type="Gene3D" id="3.40.50.200">
    <property type="entry name" value="Peptidase S8/S53 domain"/>
    <property type="match status" value="1"/>
</dbReference>
<gene>
    <name evidence="15" type="primary">mycP</name>
    <name evidence="15" type="ORF">RGF97_20895</name>
</gene>
<dbReference type="PANTHER" id="PTHR43806">
    <property type="entry name" value="PEPTIDASE S8"/>
    <property type="match status" value="1"/>
</dbReference>
<dbReference type="SUPFAM" id="SSF52743">
    <property type="entry name" value="Subtilisin-like"/>
    <property type="match status" value="1"/>
</dbReference>
<dbReference type="PROSITE" id="PS51892">
    <property type="entry name" value="SUBTILASE"/>
    <property type="match status" value="1"/>
</dbReference>
<organism evidence="15 16">
    <name type="scientific">Streptomyces roseicoloratus</name>
    <dbReference type="NCBI Taxonomy" id="2508722"/>
    <lineage>
        <taxon>Bacteria</taxon>
        <taxon>Bacillati</taxon>
        <taxon>Actinomycetota</taxon>
        <taxon>Actinomycetes</taxon>
        <taxon>Kitasatosporales</taxon>
        <taxon>Streptomycetaceae</taxon>
        <taxon>Streptomyces</taxon>
    </lineage>
</organism>
<feature type="compositionally biased region" description="Pro residues" evidence="11">
    <location>
        <begin position="342"/>
        <end position="351"/>
    </location>
</feature>
<proteinExistence type="inferred from homology"/>
<evidence type="ECO:0000256" key="3">
    <source>
        <dbReference type="ARBA" id="ARBA00022475"/>
    </source>
</evidence>
<evidence type="ECO:0000256" key="11">
    <source>
        <dbReference type="SAM" id="MobiDB-lite"/>
    </source>
</evidence>
<comment type="subcellular location">
    <subcellularLocation>
        <location evidence="1">Cell membrane</location>
        <topology evidence="1">Single-pass membrane protein</topology>
    </subcellularLocation>
</comment>
<keyword evidence="4 10" id="KW-0645">Protease</keyword>
<protein>
    <submittedName>
        <fullName evidence="15">Type VII secretion-associated serine protease mycosin</fullName>
    </submittedName>
</protein>
<keyword evidence="9 12" id="KW-0472">Membrane</keyword>
<keyword evidence="13" id="KW-0732">Signal</keyword>
<accession>A0ABY9RYE3</accession>
<dbReference type="EMBL" id="CP133762">
    <property type="protein sequence ID" value="WMX46789.1"/>
    <property type="molecule type" value="Genomic_DNA"/>
</dbReference>
<keyword evidence="7 10" id="KW-0720">Serine protease</keyword>
<dbReference type="NCBIfam" id="TIGR03921">
    <property type="entry name" value="T7SS_mycosin"/>
    <property type="match status" value="1"/>
</dbReference>
<feature type="active site" description="Charge relay system" evidence="10">
    <location>
        <position position="66"/>
    </location>
</feature>
<evidence type="ECO:0000256" key="10">
    <source>
        <dbReference type="PROSITE-ProRule" id="PRU01240"/>
    </source>
</evidence>
<keyword evidence="5 12" id="KW-0812">Transmembrane</keyword>
<feature type="signal peptide" evidence="13">
    <location>
        <begin position="1"/>
        <end position="33"/>
    </location>
</feature>
<comment type="similarity">
    <text evidence="2 10">Belongs to the peptidase S8 family.</text>
</comment>
<keyword evidence="16" id="KW-1185">Reference proteome</keyword>
<dbReference type="RefSeq" id="WP_309549138.1">
    <property type="nucleotide sequence ID" value="NZ_CP133762.1"/>
</dbReference>
<evidence type="ECO:0000256" key="4">
    <source>
        <dbReference type="ARBA" id="ARBA00022670"/>
    </source>
</evidence>
<feature type="active site" description="Charge relay system" evidence="10">
    <location>
        <position position="100"/>
    </location>
</feature>
<evidence type="ECO:0000256" key="5">
    <source>
        <dbReference type="ARBA" id="ARBA00022692"/>
    </source>
</evidence>
<evidence type="ECO:0000256" key="8">
    <source>
        <dbReference type="ARBA" id="ARBA00022989"/>
    </source>
</evidence>
<name>A0ABY9RYE3_9ACTN</name>
<evidence type="ECO:0000256" key="6">
    <source>
        <dbReference type="ARBA" id="ARBA00022801"/>
    </source>
</evidence>
<feature type="region of interest" description="Disordered" evidence="11">
    <location>
        <begin position="326"/>
        <end position="380"/>
    </location>
</feature>
<evidence type="ECO:0000256" key="9">
    <source>
        <dbReference type="ARBA" id="ARBA00023136"/>
    </source>
</evidence>
<keyword evidence="8 12" id="KW-1133">Transmembrane helix</keyword>